<evidence type="ECO:0000256" key="4">
    <source>
        <dbReference type="ARBA" id="ARBA00022448"/>
    </source>
</evidence>
<accession>A0A7G9GZK5</accession>
<evidence type="ECO:0000256" key="3">
    <source>
        <dbReference type="ARBA" id="ARBA00022106"/>
    </source>
</evidence>
<evidence type="ECO:0000313" key="11">
    <source>
        <dbReference type="EMBL" id="QNM16237.1"/>
    </source>
</evidence>
<dbReference type="Pfam" id="PF01554">
    <property type="entry name" value="MatE"/>
    <property type="match status" value="2"/>
</dbReference>
<dbReference type="InterPro" id="IPR002528">
    <property type="entry name" value="MATE_fam"/>
</dbReference>
<feature type="transmembrane region" description="Helical" evidence="10">
    <location>
        <begin position="318"/>
        <end position="339"/>
    </location>
</feature>
<keyword evidence="8 10" id="KW-0472">Membrane</keyword>
<feature type="transmembrane region" description="Helical" evidence="10">
    <location>
        <begin position="53"/>
        <end position="74"/>
    </location>
</feature>
<feature type="transmembrane region" description="Helical" evidence="10">
    <location>
        <begin position="425"/>
        <end position="443"/>
    </location>
</feature>
<dbReference type="GO" id="GO:0042910">
    <property type="term" value="F:xenobiotic transmembrane transporter activity"/>
    <property type="evidence" value="ECO:0007669"/>
    <property type="project" value="InterPro"/>
</dbReference>
<protein>
    <recommendedName>
        <fullName evidence="3">Multidrug export protein MepA</fullName>
    </recommendedName>
</protein>
<dbReference type="GO" id="GO:0005886">
    <property type="term" value="C:plasma membrane"/>
    <property type="evidence" value="ECO:0007669"/>
    <property type="project" value="UniProtKB-SubCell"/>
</dbReference>
<evidence type="ECO:0000256" key="2">
    <source>
        <dbReference type="ARBA" id="ARBA00008417"/>
    </source>
</evidence>
<organism evidence="11 12">
    <name type="scientific">Fusobacterium hominis</name>
    <dbReference type="NCBI Taxonomy" id="2764326"/>
    <lineage>
        <taxon>Bacteria</taxon>
        <taxon>Fusobacteriati</taxon>
        <taxon>Fusobacteriota</taxon>
        <taxon>Fusobacteriia</taxon>
        <taxon>Fusobacteriales</taxon>
        <taxon>Fusobacteriaceae</taxon>
        <taxon>Fusobacterium</taxon>
    </lineage>
</organism>
<evidence type="ECO:0000256" key="10">
    <source>
        <dbReference type="SAM" id="Phobius"/>
    </source>
</evidence>
<evidence type="ECO:0000256" key="5">
    <source>
        <dbReference type="ARBA" id="ARBA00022475"/>
    </source>
</evidence>
<keyword evidence="6 10" id="KW-0812">Transmembrane</keyword>
<proteinExistence type="inferred from homology"/>
<feature type="transmembrane region" description="Helical" evidence="10">
    <location>
        <begin position="95"/>
        <end position="118"/>
    </location>
</feature>
<dbReference type="AlphaFoldDB" id="A0A7G9GZK5"/>
<dbReference type="CDD" id="cd13143">
    <property type="entry name" value="MATE_MepA_like"/>
    <property type="match status" value="1"/>
</dbReference>
<keyword evidence="7 10" id="KW-1133">Transmembrane helix</keyword>
<comment type="similarity">
    <text evidence="2">Belongs to the multi antimicrobial extrusion (MATE) (TC 2.A.66.1) family. MepA subfamily.</text>
</comment>
<dbReference type="Proteomes" id="UP000515913">
    <property type="component" value="Chromosome"/>
</dbReference>
<dbReference type="PIRSF" id="PIRSF006603">
    <property type="entry name" value="DinF"/>
    <property type="match status" value="1"/>
</dbReference>
<dbReference type="GO" id="GO:0015297">
    <property type="term" value="F:antiporter activity"/>
    <property type="evidence" value="ECO:0007669"/>
    <property type="project" value="InterPro"/>
</dbReference>
<dbReference type="InterPro" id="IPR045070">
    <property type="entry name" value="MATE_MepA-like"/>
</dbReference>
<evidence type="ECO:0000256" key="6">
    <source>
        <dbReference type="ARBA" id="ARBA00022692"/>
    </source>
</evidence>
<feature type="transmembrane region" description="Helical" evidence="10">
    <location>
        <begin position="359"/>
        <end position="383"/>
    </location>
</feature>
<keyword evidence="5" id="KW-1003">Cell membrane</keyword>
<comment type="subcellular location">
    <subcellularLocation>
        <location evidence="1">Cell membrane</location>
        <topology evidence="1">Multi-pass membrane protein</topology>
    </subcellularLocation>
</comment>
<dbReference type="InterPro" id="IPR048279">
    <property type="entry name" value="MdtK-like"/>
</dbReference>
<feature type="transmembrane region" description="Helical" evidence="10">
    <location>
        <begin position="138"/>
        <end position="158"/>
    </location>
</feature>
<evidence type="ECO:0000256" key="8">
    <source>
        <dbReference type="ARBA" id="ARBA00023136"/>
    </source>
</evidence>
<evidence type="ECO:0000256" key="9">
    <source>
        <dbReference type="ARBA" id="ARBA00023251"/>
    </source>
</evidence>
<dbReference type="InterPro" id="IPR051327">
    <property type="entry name" value="MATE_MepA_subfamily"/>
</dbReference>
<dbReference type="PANTHER" id="PTHR43823:SF3">
    <property type="entry name" value="MULTIDRUG EXPORT PROTEIN MEPA"/>
    <property type="match status" value="1"/>
</dbReference>
<dbReference type="KEGG" id="fho:H9Q81_06720"/>
<gene>
    <name evidence="11" type="ORF">H9Q81_06720</name>
</gene>
<dbReference type="PANTHER" id="PTHR43823">
    <property type="entry name" value="SPORULATION PROTEIN YKVU"/>
    <property type="match status" value="1"/>
</dbReference>
<feature type="transmembrane region" description="Helical" evidence="10">
    <location>
        <begin position="170"/>
        <end position="190"/>
    </location>
</feature>
<feature type="transmembrane region" description="Helical" evidence="10">
    <location>
        <begin position="395"/>
        <end position="413"/>
    </location>
</feature>
<name>A0A7G9GZK5_9FUSO</name>
<dbReference type="NCBIfam" id="TIGR00797">
    <property type="entry name" value="matE"/>
    <property type="match status" value="1"/>
</dbReference>
<evidence type="ECO:0000313" key="12">
    <source>
        <dbReference type="Proteomes" id="UP000515913"/>
    </source>
</evidence>
<feature type="transmembrane region" description="Helical" evidence="10">
    <location>
        <begin position="196"/>
        <end position="217"/>
    </location>
</feature>
<dbReference type="GO" id="GO:0046677">
    <property type="term" value="P:response to antibiotic"/>
    <property type="evidence" value="ECO:0007669"/>
    <property type="project" value="UniProtKB-KW"/>
</dbReference>
<keyword evidence="4" id="KW-0813">Transport</keyword>
<dbReference type="EMBL" id="CP060637">
    <property type="protein sequence ID" value="QNM16237.1"/>
    <property type="molecule type" value="Genomic_DNA"/>
</dbReference>
<sequence length="456" mass="49830">MENKSNFATGSIYKHILALAVPMTIAQMVQVLYNIVDRIYIGHLPGASSLALTGLGLTFPIITIIMSVTNLFGMGGAPLCSIARGQEDVDRAEKVMGNTLTMLIVSSFILMFLAYTFLRPVLFLFGASDASYPYAMEYLKIYLIGTPFIVIGSGMNGFINAQGFGNVGMITILAGALVNIILDPIFIFLFNMGISGAAIATVISQFISVAWVMSFLLGRKTLLRISQNTMKVNFQILKEIMGLGMASCLMTATNGVVQVSCNTMLKDFGGDIYVGLMTVVNSVRDVAMLPIHGVTAAAQPVLGYNFGAKEYQRIKKGIIFVTIITTVYMFLSWIGVLLFPKPLIRIFNSDPDLIAKGVSAIHLYFFGFFMMAFQISGQAVFVGLGQSKQAIFFTLFRKVFVVVPLTLILPRLWNLGVDGVFIAEPVSNFLGGIACYTTMIFTMKKLLSEDDKKQLN</sequence>
<keyword evidence="9" id="KW-0046">Antibiotic resistance</keyword>
<reference evidence="11 12" key="1">
    <citation type="submission" date="2020-08" db="EMBL/GenBank/DDBJ databases">
        <authorList>
            <person name="Liu C."/>
            <person name="Sun Q."/>
        </authorList>
    </citation>
    <scope>NUCLEOTIDE SEQUENCE [LARGE SCALE GENOMIC DNA]</scope>
    <source>
        <strain evidence="11 12">NSJ-57</strain>
    </source>
</reference>
<evidence type="ECO:0000256" key="7">
    <source>
        <dbReference type="ARBA" id="ARBA00022989"/>
    </source>
</evidence>
<feature type="transmembrane region" description="Helical" evidence="10">
    <location>
        <begin position="12"/>
        <end position="33"/>
    </location>
</feature>
<keyword evidence="12" id="KW-1185">Reference proteome</keyword>
<evidence type="ECO:0000256" key="1">
    <source>
        <dbReference type="ARBA" id="ARBA00004651"/>
    </source>
</evidence>